<feature type="region of interest" description="Disordered" evidence="1">
    <location>
        <begin position="58"/>
        <end position="82"/>
    </location>
</feature>
<sequence length="82" mass="8688">MASASAAVPNAVPIIPKVTAVRAEGYARRSGLQVSEFGVWLASDDPFSHVHSVLPVAPTTGTDSYPQQASYLQAYDRASTPR</sequence>
<evidence type="ECO:0000313" key="2">
    <source>
        <dbReference type="EMBL" id="GLK66373.1"/>
    </source>
</evidence>
<protein>
    <submittedName>
        <fullName evidence="2">Uncharacterized protein</fullName>
    </submittedName>
</protein>
<dbReference type="Proteomes" id="UP001143372">
    <property type="component" value="Unassembled WGS sequence"/>
</dbReference>
<evidence type="ECO:0000256" key="1">
    <source>
        <dbReference type="SAM" id="MobiDB-lite"/>
    </source>
</evidence>
<feature type="compositionally biased region" description="Polar residues" evidence="1">
    <location>
        <begin position="59"/>
        <end position="71"/>
    </location>
</feature>
<dbReference type="AlphaFoldDB" id="A0A9W6MU06"/>
<keyword evidence="3" id="KW-1185">Reference proteome</keyword>
<reference evidence="2" key="1">
    <citation type="journal article" date="2014" name="Int. J. Syst. Evol. Microbiol.">
        <title>Complete genome sequence of Corynebacterium casei LMG S-19264T (=DSM 44701T), isolated from a smear-ripened cheese.</title>
        <authorList>
            <consortium name="US DOE Joint Genome Institute (JGI-PGF)"/>
            <person name="Walter F."/>
            <person name="Albersmeier A."/>
            <person name="Kalinowski J."/>
            <person name="Ruckert C."/>
        </authorList>
    </citation>
    <scope>NUCLEOTIDE SEQUENCE</scope>
    <source>
        <strain evidence="2">VKM B-2347</strain>
    </source>
</reference>
<name>A0A9W6MU06_9HYPH</name>
<accession>A0A9W6MU06</accession>
<reference evidence="2" key="2">
    <citation type="submission" date="2023-01" db="EMBL/GenBank/DDBJ databases">
        <authorList>
            <person name="Sun Q."/>
            <person name="Evtushenko L."/>
        </authorList>
    </citation>
    <scope>NUCLEOTIDE SEQUENCE</scope>
    <source>
        <strain evidence="2">VKM B-2347</strain>
    </source>
</reference>
<dbReference type="EMBL" id="BSFI01000001">
    <property type="protein sequence ID" value="GLK66373.1"/>
    <property type="molecule type" value="Genomic_DNA"/>
</dbReference>
<organism evidence="2 3">
    <name type="scientific">Hansschlegelia plantiphila</name>
    <dbReference type="NCBI Taxonomy" id="374655"/>
    <lineage>
        <taxon>Bacteria</taxon>
        <taxon>Pseudomonadati</taxon>
        <taxon>Pseudomonadota</taxon>
        <taxon>Alphaproteobacteria</taxon>
        <taxon>Hyphomicrobiales</taxon>
        <taxon>Methylopilaceae</taxon>
        <taxon>Hansschlegelia</taxon>
    </lineage>
</organism>
<gene>
    <name evidence="2" type="ORF">GCM10008179_00110</name>
</gene>
<comment type="caution">
    <text evidence="2">The sequence shown here is derived from an EMBL/GenBank/DDBJ whole genome shotgun (WGS) entry which is preliminary data.</text>
</comment>
<proteinExistence type="predicted"/>
<evidence type="ECO:0000313" key="3">
    <source>
        <dbReference type="Proteomes" id="UP001143372"/>
    </source>
</evidence>